<gene>
    <name evidence="2" type="ORF">ACFQWB_08685</name>
</gene>
<comment type="caution">
    <text evidence="2">The sequence shown here is derived from an EMBL/GenBank/DDBJ whole genome shotgun (WGS) entry which is preliminary data.</text>
</comment>
<protein>
    <submittedName>
        <fullName evidence="2">Uncharacterized protein</fullName>
    </submittedName>
</protein>
<evidence type="ECO:0000256" key="1">
    <source>
        <dbReference type="SAM" id="MobiDB-lite"/>
    </source>
</evidence>
<accession>A0ABW2V448</accession>
<feature type="region of interest" description="Disordered" evidence="1">
    <location>
        <begin position="59"/>
        <end position="92"/>
    </location>
</feature>
<evidence type="ECO:0000313" key="3">
    <source>
        <dbReference type="Proteomes" id="UP001596528"/>
    </source>
</evidence>
<keyword evidence="3" id="KW-1185">Reference proteome</keyword>
<dbReference type="RefSeq" id="WP_138788293.1">
    <property type="nucleotide sequence ID" value="NZ_JBHTGQ010000018.1"/>
</dbReference>
<dbReference type="EMBL" id="JBHTGQ010000018">
    <property type="protein sequence ID" value="MFC7750018.1"/>
    <property type="molecule type" value="Genomic_DNA"/>
</dbReference>
<dbReference type="Proteomes" id="UP001596528">
    <property type="component" value="Unassembled WGS sequence"/>
</dbReference>
<organism evidence="2 3">
    <name type="scientific">Paenibacillus thermoaerophilus</name>
    <dbReference type="NCBI Taxonomy" id="1215385"/>
    <lineage>
        <taxon>Bacteria</taxon>
        <taxon>Bacillati</taxon>
        <taxon>Bacillota</taxon>
        <taxon>Bacilli</taxon>
        <taxon>Bacillales</taxon>
        <taxon>Paenibacillaceae</taxon>
        <taxon>Paenibacillus</taxon>
    </lineage>
</organism>
<proteinExistence type="predicted"/>
<feature type="compositionally biased region" description="Basic residues" evidence="1">
    <location>
        <begin position="61"/>
        <end position="71"/>
    </location>
</feature>
<reference evidence="3" key="1">
    <citation type="journal article" date="2019" name="Int. J. Syst. Evol. Microbiol.">
        <title>The Global Catalogue of Microorganisms (GCM) 10K type strain sequencing project: providing services to taxonomists for standard genome sequencing and annotation.</title>
        <authorList>
            <consortium name="The Broad Institute Genomics Platform"/>
            <consortium name="The Broad Institute Genome Sequencing Center for Infectious Disease"/>
            <person name="Wu L."/>
            <person name="Ma J."/>
        </authorList>
    </citation>
    <scope>NUCLEOTIDE SEQUENCE [LARGE SCALE GENOMIC DNA]</scope>
    <source>
        <strain evidence="3">JCM 18657</strain>
    </source>
</reference>
<sequence length="120" mass="13154">MHLVHPISPDYCKDLIGLPICAVKHDGTHLYGMLSRVDGGKIVLNEEAGDAPLLASEARAGKRGAAKKKKNKADSVQQKTVHTREHERDPYDNPFVPEGFFGPRVTLDLGSVAHLFVLMI</sequence>
<name>A0ABW2V448_9BACL</name>
<evidence type="ECO:0000313" key="2">
    <source>
        <dbReference type="EMBL" id="MFC7750018.1"/>
    </source>
</evidence>
<feature type="compositionally biased region" description="Basic and acidic residues" evidence="1">
    <location>
        <begin position="82"/>
        <end position="91"/>
    </location>
</feature>